<keyword evidence="7" id="KW-0539">Nucleus</keyword>
<keyword evidence="5" id="KW-0863">Zinc-finger</keyword>
<dbReference type="Gene3D" id="2.20.25.420">
    <property type="entry name" value="ZPR1, zinc finger domain"/>
    <property type="match status" value="2"/>
</dbReference>
<evidence type="ECO:0000256" key="6">
    <source>
        <dbReference type="ARBA" id="ARBA00022833"/>
    </source>
</evidence>
<evidence type="ECO:0000256" key="4">
    <source>
        <dbReference type="ARBA" id="ARBA00022737"/>
    </source>
</evidence>
<organism evidence="9 10">
    <name type="scientific">Lottia gigantea</name>
    <name type="common">Giant owl limpet</name>
    <dbReference type="NCBI Taxonomy" id="225164"/>
    <lineage>
        <taxon>Eukaryota</taxon>
        <taxon>Metazoa</taxon>
        <taxon>Spiralia</taxon>
        <taxon>Lophotrochozoa</taxon>
        <taxon>Mollusca</taxon>
        <taxon>Gastropoda</taxon>
        <taxon>Patellogastropoda</taxon>
        <taxon>Lottioidea</taxon>
        <taxon>Lottiidae</taxon>
        <taxon>Lottia</taxon>
    </lineage>
</organism>
<feature type="domain" description="Zinc finger ZPR1-type" evidence="8">
    <location>
        <begin position="26"/>
        <end position="182"/>
    </location>
</feature>
<evidence type="ECO:0000256" key="1">
    <source>
        <dbReference type="ARBA" id="ARBA00004123"/>
    </source>
</evidence>
<dbReference type="NCBIfam" id="TIGR00310">
    <property type="entry name" value="ZPR1_znf"/>
    <property type="match status" value="2"/>
</dbReference>
<dbReference type="FunFam" id="2.20.25.420:FF:000002">
    <property type="entry name" value="Zinc finger protein ZPR1"/>
    <property type="match status" value="1"/>
</dbReference>
<dbReference type="Proteomes" id="UP000030746">
    <property type="component" value="Unassembled WGS sequence"/>
</dbReference>
<evidence type="ECO:0000256" key="2">
    <source>
        <dbReference type="ARBA" id="ARBA00008354"/>
    </source>
</evidence>
<dbReference type="Pfam" id="PF03367">
    <property type="entry name" value="Zn_ribbon_ZPR1"/>
    <property type="match status" value="2"/>
</dbReference>
<keyword evidence="6" id="KW-0862">Zinc</keyword>
<evidence type="ECO:0000256" key="7">
    <source>
        <dbReference type="ARBA" id="ARBA00023242"/>
    </source>
</evidence>
<dbReference type="FunFam" id="2.20.25.420:FF:000001">
    <property type="entry name" value="Zinc finger protein ZPR1"/>
    <property type="match status" value="1"/>
</dbReference>
<dbReference type="InterPro" id="IPR040141">
    <property type="entry name" value="ZPR1"/>
</dbReference>
<evidence type="ECO:0000313" key="9">
    <source>
        <dbReference type="EMBL" id="ESO90559.1"/>
    </source>
</evidence>
<keyword evidence="4" id="KW-0677">Repeat</keyword>
<dbReference type="FunFam" id="2.60.120.1040:FF:000001">
    <property type="entry name" value="Zinc finger protein ZPR1"/>
    <property type="match status" value="1"/>
</dbReference>
<dbReference type="RefSeq" id="XP_009058879.1">
    <property type="nucleotide sequence ID" value="XM_009060631.1"/>
</dbReference>
<comment type="similarity">
    <text evidence="2">Belongs to the ZPR1 family.</text>
</comment>
<dbReference type="OMA" id="FREVVIM"/>
<dbReference type="PANTHER" id="PTHR10876:SF0">
    <property type="entry name" value="ZINC FINGER PROTEIN ZPR1"/>
    <property type="match status" value="1"/>
</dbReference>
<dbReference type="Gene3D" id="2.60.120.1040">
    <property type="entry name" value="ZPR1, A/B domain"/>
    <property type="match status" value="2"/>
</dbReference>
<keyword evidence="3" id="KW-0479">Metal-binding</keyword>
<name>V4BNT3_LOTGI</name>
<feature type="domain" description="Zinc finger ZPR1-type" evidence="8">
    <location>
        <begin position="234"/>
        <end position="395"/>
    </location>
</feature>
<evidence type="ECO:0000256" key="3">
    <source>
        <dbReference type="ARBA" id="ARBA00022723"/>
    </source>
</evidence>
<accession>V4BNT3</accession>
<dbReference type="KEGG" id="lgi:LOTGIDRAFT_123204"/>
<dbReference type="OrthoDB" id="308464at2759"/>
<dbReference type="GeneID" id="20232207"/>
<evidence type="ECO:0000259" key="8">
    <source>
        <dbReference type="SMART" id="SM00709"/>
    </source>
</evidence>
<dbReference type="InterPro" id="IPR056180">
    <property type="entry name" value="ZPR1_jr_dom"/>
</dbReference>
<sequence>MEGATKPLFRDITADDDVPEITEIESMCMNCHEQGITRLFLTKIPFFKDVVVSSFACENCNFKNAELQPASKIQDYGVIYTAQIKKPCDLNRQIVCTNYATIKIPEIEFEVPPAKGSLTTVEGVIDKAIEGLLQDQPVRKIMHPEDAEKIEVFVGKLQKLKVIEEPFTLILDDPSGNSFVENFHAPSRDPDMKVNRYKRSSEQNGLIGIGDDEDVDDDLSSDLIGKDEVLAMPMNCPNCNAPSSINMKRVDIPNFKEVVIMACNCDACGYRDNEVKSGAGIEEKGTKITLKITTVEDMKRDVLKSDTCSVAIPELELETGLGTLGGKFTTVEGLLSNIQSQLAKSNPFILGDSSHDNSSSKLKKFCEKLNEIIEGQRLNVHLVLDDPAGNSYLQNPFVPEKDPNLKIERYERSFEQNEDLGLNDMKTENYC</sequence>
<dbReference type="STRING" id="225164.V4BNT3"/>
<dbReference type="EMBL" id="KB202408">
    <property type="protein sequence ID" value="ESO90559.1"/>
    <property type="molecule type" value="Genomic_DNA"/>
</dbReference>
<dbReference type="InterPro" id="IPR004457">
    <property type="entry name" value="Znf_ZPR1"/>
</dbReference>
<dbReference type="GO" id="GO:0008270">
    <property type="term" value="F:zinc ion binding"/>
    <property type="evidence" value="ECO:0007669"/>
    <property type="project" value="UniProtKB-KW"/>
</dbReference>
<evidence type="ECO:0000313" key="10">
    <source>
        <dbReference type="Proteomes" id="UP000030746"/>
    </source>
</evidence>
<dbReference type="GO" id="GO:0005634">
    <property type="term" value="C:nucleus"/>
    <property type="evidence" value="ECO:0007669"/>
    <property type="project" value="UniProtKB-SubCell"/>
</dbReference>
<protein>
    <recommendedName>
        <fullName evidence="8">Zinc finger ZPR1-type domain-containing protein</fullName>
    </recommendedName>
</protein>
<dbReference type="CTD" id="20232207"/>
<gene>
    <name evidence="9" type="ORF">LOTGIDRAFT_123204</name>
</gene>
<proteinExistence type="inferred from homology"/>
<comment type="subcellular location">
    <subcellularLocation>
        <location evidence="1">Nucleus</location>
    </subcellularLocation>
</comment>
<dbReference type="HOGENOM" id="CLU_024138_5_0_1"/>
<reference evidence="9 10" key="1">
    <citation type="journal article" date="2013" name="Nature">
        <title>Insights into bilaterian evolution from three spiralian genomes.</title>
        <authorList>
            <person name="Simakov O."/>
            <person name="Marletaz F."/>
            <person name="Cho S.J."/>
            <person name="Edsinger-Gonzales E."/>
            <person name="Havlak P."/>
            <person name="Hellsten U."/>
            <person name="Kuo D.H."/>
            <person name="Larsson T."/>
            <person name="Lv J."/>
            <person name="Arendt D."/>
            <person name="Savage R."/>
            <person name="Osoegawa K."/>
            <person name="de Jong P."/>
            <person name="Grimwood J."/>
            <person name="Chapman J.A."/>
            <person name="Shapiro H."/>
            <person name="Aerts A."/>
            <person name="Otillar R.P."/>
            <person name="Terry A.Y."/>
            <person name="Boore J.L."/>
            <person name="Grigoriev I.V."/>
            <person name="Lindberg D.R."/>
            <person name="Seaver E.C."/>
            <person name="Weisblat D.A."/>
            <person name="Putnam N.H."/>
            <person name="Rokhsar D.S."/>
        </authorList>
    </citation>
    <scope>NUCLEOTIDE SEQUENCE [LARGE SCALE GENOMIC DNA]</scope>
</reference>
<dbReference type="FunFam" id="2.60.120.1040:FF:000003">
    <property type="entry name" value="Zinc finger protein zpr1"/>
    <property type="match status" value="1"/>
</dbReference>
<keyword evidence="10" id="KW-1185">Reference proteome</keyword>
<evidence type="ECO:0000256" key="5">
    <source>
        <dbReference type="ARBA" id="ARBA00022771"/>
    </source>
</evidence>
<dbReference type="InterPro" id="IPR042451">
    <property type="entry name" value="ZPR1_A/B_dom"/>
</dbReference>
<dbReference type="AlphaFoldDB" id="V4BNT3"/>
<dbReference type="InterPro" id="IPR042452">
    <property type="entry name" value="ZPR1_Znf1/2"/>
</dbReference>
<dbReference type="SMART" id="SM00709">
    <property type="entry name" value="Zpr1"/>
    <property type="match status" value="2"/>
</dbReference>
<dbReference type="Pfam" id="PF22794">
    <property type="entry name" value="jr-ZPR1"/>
    <property type="match status" value="2"/>
</dbReference>
<dbReference type="PANTHER" id="PTHR10876">
    <property type="entry name" value="ZINC FINGER PROTEIN ZPR1"/>
    <property type="match status" value="1"/>
</dbReference>